<keyword evidence="1" id="KW-0175">Coiled coil</keyword>
<dbReference type="AlphaFoldDB" id="A0A6J8BVY3"/>
<evidence type="ECO:0000256" key="2">
    <source>
        <dbReference type="SAM" id="MobiDB-lite"/>
    </source>
</evidence>
<feature type="compositionally biased region" description="Polar residues" evidence="2">
    <location>
        <begin position="60"/>
        <end position="73"/>
    </location>
</feature>
<organism evidence="3 4">
    <name type="scientific">Mytilus coruscus</name>
    <name type="common">Sea mussel</name>
    <dbReference type="NCBI Taxonomy" id="42192"/>
    <lineage>
        <taxon>Eukaryota</taxon>
        <taxon>Metazoa</taxon>
        <taxon>Spiralia</taxon>
        <taxon>Lophotrochozoa</taxon>
        <taxon>Mollusca</taxon>
        <taxon>Bivalvia</taxon>
        <taxon>Autobranchia</taxon>
        <taxon>Pteriomorphia</taxon>
        <taxon>Mytilida</taxon>
        <taxon>Mytiloidea</taxon>
        <taxon>Mytilidae</taxon>
        <taxon>Mytilinae</taxon>
        <taxon>Mytilus</taxon>
    </lineage>
</organism>
<protein>
    <submittedName>
        <fullName evidence="3">Uncharacterized protein</fullName>
    </submittedName>
</protein>
<reference evidence="3 4" key="1">
    <citation type="submission" date="2020-06" db="EMBL/GenBank/DDBJ databases">
        <authorList>
            <person name="Li R."/>
            <person name="Bekaert M."/>
        </authorList>
    </citation>
    <scope>NUCLEOTIDE SEQUENCE [LARGE SCALE GENOMIC DNA]</scope>
    <source>
        <strain evidence="4">wild</strain>
    </source>
</reference>
<feature type="coiled-coil region" evidence="1">
    <location>
        <begin position="157"/>
        <end position="184"/>
    </location>
</feature>
<keyword evidence="4" id="KW-1185">Reference proteome</keyword>
<dbReference type="EMBL" id="CACVKT020004142">
    <property type="protein sequence ID" value="CAC5388163.1"/>
    <property type="molecule type" value="Genomic_DNA"/>
</dbReference>
<proteinExistence type="predicted"/>
<feature type="region of interest" description="Disordered" evidence="2">
    <location>
        <begin position="41"/>
        <end position="89"/>
    </location>
</feature>
<evidence type="ECO:0000313" key="3">
    <source>
        <dbReference type="EMBL" id="CAC5388163.1"/>
    </source>
</evidence>
<sequence length="204" mass="22929">MRGKAKKYREVEERFTTLKENLQNGTTDYIQYGDAASYILKLETSQSPGEASTRPPTPPSTDQTGQPKSTSPPTIRRHAKRKRKTNTTPMKFCTKLLASTKDLIMLIPSASTSRIVPPTSLTSTQPPSLAPSTMYAGSIFPDEHKIIKLLYVIIEGVATLNHKLTDINRRLKTLEAKQDNLHNLLQRHYALVTTSLNVKHERFL</sequence>
<accession>A0A6J8BVY3</accession>
<evidence type="ECO:0000256" key="1">
    <source>
        <dbReference type="SAM" id="Coils"/>
    </source>
</evidence>
<name>A0A6J8BVY3_MYTCO</name>
<dbReference type="OrthoDB" id="6158110at2759"/>
<gene>
    <name evidence="3" type="ORF">MCOR_23442</name>
</gene>
<evidence type="ECO:0000313" key="4">
    <source>
        <dbReference type="Proteomes" id="UP000507470"/>
    </source>
</evidence>
<dbReference type="Proteomes" id="UP000507470">
    <property type="component" value="Unassembled WGS sequence"/>
</dbReference>
<feature type="compositionally biased region" description="Basic residues" evidence="2">
    <location>
        <begin position="75"/>
        <end position="85"/>
    </location>
</feature>